<name>A0AAD6HEN5_9EURO</name>
<dbReference type="EMBL" id="JAQJAN010000017">
    <property type="protein sequence ID" value="KAJ5710097.1"/>
    <property type="molecule type" value="Genomic_DNA"/>
</dbReference>
<organism evidence="1 2">
    <name type="scientific">Penicillium malachiteum</name>
    <dbReference type="NCBI Taxonomy" id="1324776"/>
    <lineage>
        <taxon>Eukaryota</taxon>
        <taxon>Fungi</taxon>
        <taxon>Dikarya</taxon>
        <taxon>Ascomycota</taxon>
        <taxon>Pezizomycotina</taxon>
        <taxon>Eurotiomycetes</taxon>
        <taxon>Eurotiomycetidae</taxon>
        <taxon>Eurotiales</taxon>
        <taxon>Aspergillaceae</taxon>
        <taxon>Penicillium</taxon>
    </lineage>
</organism>
<reference evidence="1" key="1">
    <citation type="journal article" date="2023" name="IMA Fungus">
        <title>Comparative genomic study of the Penicillium genus elucidates a diverse pangenome and 15 lateral gene transfer events.</title>
        <authorList>
            <person name="Petersen C."/>
            <person name="Sorensen T."/>
            <person name="Nielsen M.R."/>
            <person name="Sondergaard T.E."/>
            <person name="Sorensen J.L."/>
            <person name="Fitzpatrick D.A."/>
            <person name="Frisvad J.C."/>
            <person name="Nielsen K.L."/>
        </authorList>
    </citation>
    <scope>NUCLEOTIDE SEQUENCE</scope>
    <source>
        <strain evidence="1">IBT 17514</strain>
    </source>
</reference>
<proteinExistence type="predicted"/>
<comment type="caution">
    <text evidence="1">The sequence shown here is derived from an EMBL/GenBank/DDBJ whole genome shotgun (WGS) entry which is preliminary data.</text>
</comment>
<evidence type="ECO:0000313" key="1">
    <source>
        <dbReference type="EMBL" id="KAJ5710097.1"/>
    </source>
</evidence>
<gene>
    <name evidence="1" type="ORF">N7493_009689</name>
</gene>
<dbReference type="Proteomes" id="UP001215712">
    <property type="component" value="Unassembled WGS sequence"/>
</dbReference>
<sequence length="400" mass="45636">MSYPVIHHHSEGPQTNFNRGAHWNHQSPFWPPGRGWPIPTRGARSLKDTAIRLAVKDQSLLTPDLFKNIPWCIAEEIWDLLDSSNKQTLFMWKVMAANYEEFRKQTPSYIFTANNIALPIAQYFDLLDTKECNWRAMLSVSSDLTDNPELVALAQITNLVALEINQHMNPRPTGQPPQVQRAEHAPRDGISDSVVLSWLEIAESQNTLQHLRVLRLSSQKLVNWRTFNHLSQLPELQIIVLHDCEIITKSLARDKGGPVYHGDWYCMTLKKAMTLNGEAWKMWAPLLEIYKGSFDADFFHNMGLRVATPSSLDRDLPMMEFQLPTVHPPGEDRQAQGSRTTWNCPWEMWDKIVLLQKIPLDPKAGIKKKGPDVLESRAVKPRVMRDRGGPDLGTMLGQLA</sequence>
<keyword evidence="2" id="KW-1185">Reference proteome</keyword>
<dbReference type="AlphaFoldDB" id="A0AAD6HEN5"/>
<protein>
    <submittedName>
        <fullName evidence="1">Uncharacterized protein</fullName>
    </submittedName>
</protein>
<accession>A0AAD6HEN5</accession>
<evidence type="ECO:0000313" key="2">
    <source>
        <dbReference type="Proteomes" id="UP001215712"/>
    </source>
</evidence>
<reference evidence="1" key="2">
    <citation type="submission" date="2023-01" db="EMBL/GenBank/DDBJ databases">
        <authorList>
            <person name="Petersen C."/>
        </authorList>
    </citation>
    <scope>NUCLEOTIDE SEQUENCE</scope>
    <source>
        <strain evidence="1">IBT 17514</strain>
    </source>
</reference>